<proteinExistence type="inferred from homology"/>
<evidence type="ECO:0000256" key="3">
    <source>
        <dbReference type="SAM" id="SignalP"/>
    </source>
</evidence>
<dbReference type="InterPro" id="IPR028081">
    <property type="entry name" value="Leu-bd"/>
</dbReference>
<evidence type="ECO:0000259" key="4">
    <source>
        <dbReference type="Pfam" id="PF13458"/>
    </source>
</evidence>
<accession>A0ABW7YV40</accession>
<evidence type="ECO:0000313" key="6">
    <source>
        <dbReference type="Proteomes" id="UP001612741"/>
    </source>
</evidence>
<comment type="similarity">
    <text evidence="1">Belongs to the leucine-binding protein family.</text>
</comment>
<keyword evidence="6" id="KW-1185">Reference proteome</keyword>
<evidence type="ECO:0000256" key="1">
    <source>
        <dbReference type="ARBA" id="ARBA00010062"/>
    </source>
</evidence>
<dbReference type="InterPro" id="IPR028082">
    <property type="entry name" value="Peripla_BP_I"/>
</dbReference>
<dbReference type="InterPro" id="IPR051010">
    <property type="entry name" value="BCAA_transport"/>
</dbReference>
<protein>
    <submittedName>
        <fullName evidence="5">ABC transporter substrate-binding protein</fullName>
    </submittedName>
</protein>
<dbReference type="PANTHER" id="PTHR30483:SF6">
    <property type="entry name" value="PERIPLASMIC BINDING PROTEIN OF ABC TRANSPORTER FOR NATURAL AMINO ACIDS"/>
    <property type="match status" value="1"/>
</dbReference>
<dbReference type="PANTHER" id="PTHR30483">
    <property type="entry name" value="LEUCINE-SPECIFIC-BINDING PROTEIN"/>
    <property type="match status" value="1"/>
</dbReference>
<comment type="caution">
    <text evidence="5">The sequence shown here is derived from an EMBL/GenBank/DDBJ whole genome shotgun (WGS) entry which is preliminary data.</text>
</comment>
<feature type="chain" id="PRO_5047267570" evidence="3">
    <location>
        <begin position="20"/>
        <end position="372"/>
    </location>
</feature>
<dbReference type="Pfam" id="PF13458">
    <property type="entry name" value="Peripla_BP_6"/>
    <property type="match status" value="1"/>
</dbReference>
<feature type="signal peptide" evidence="3">
    <location>
        <begin position="1"/>
        <end position="19"/>
    </location>
</feature>
<dbReference type="Gene3D" id="3.40.50.2300">
    <property type="match status" value="2"/>
</dbReference>
<dbReference type="SUPFAM" id="SSF53822">
    <property type="entry name" value="Periplasmic binding protein-like I"/>
    <property type="match status" value="1"/>
</dbReference>
<dbReference type="PROSITE" id="PS51257">
    <property type="entry name" value="PROKAR_LIPOPROTEIN"/>
    <property type="match status" value="1"/>
</dbReference>
<organism evidence="5 6">
    <name type="scientific">Nonomuraea typhae</name>
    <dbReference type="NCBI Taxonomy" id="2603600"/>
    <lineage>
        <taxon>Bacteria</taxon>
        <taxon>Bacillati</taxon>
        <taxon>Actinomycetota</taxon>
        <taxon>Actinomycetes</taxon>
        <taxon>Streptosporangiales</taxon>
        <taxon>Streptosporangiaceae</taxon>
        <taxon>Nonomuraea</taxon>
    </lineage>
</organism>
<dbReference type="EMBL" id="JBITGY010000005">
    <property type="protein sequence ID" value="MFI6499756.1"/>
    <property type="molecule type" value="Genomic_DNA"/>
</dbReference>
<reference evidence="5 6" key="1">
    <citation type="submission" date="2024-10" db="EMBL/GenBank/DDBJ databases">
        <title>The Natural Products Discovery Center: Release of the First 8490 Sequenced Strains for Exploring Actinobacteria Biosynthetic Diversity.</title>
        <authorList>
            <person name="Kalkreuter E."/>
            <person name="Kautsar S.A."/>
            <person name="Yang D."/>
            <person name="Bader C.D."/>
            <person name="Teijaro C.N."/>
            <person name="Fluegel L."/>
            <person name="Davis C.M."/>
            <person name="Simpson J.R."/>
            <person name="Lauterbach L."/>
            <person name="Steele A.D."/>
            <person name="Gui C."/>
            <person name="Meng S."/>
            <person name="Li G."/>
            <person name="Viehrig K."/>
            <person name="Ye F."/>
            <person name="Su P."/>
            <person name="Kiefer A.F."/>
            <person name="Nichols A."/>
            <person name="Cepeda A.J."/>
            <person name="Yan W."/>
            <person name="Fan B."/>
            <person name="Jiang Y."/>
            <person name="Adhikari A."/>
            <person name="Zheng C.-J."/>
            <person name="Schuster L."/>
            <person name="Cowan T.M."/>
            <person name="Smanski M.J."/>
            <person name="Chevrette M.G."/>
            <person name="De Carvalho L.P.S."/>
            <person name="Shen B."/>
        </authorList>
    </citation>
    <scope>NUCLEOTIDE SEQUENCE [LARGE SCALE GENOMIC DNA]</scope>
    <source>
        <strain evidence="5 6">NPDC050545</strain>
    </source>
</reference>
<sequence length="372" mass="38760">MKYALLALAAVLAAGCGGAATPRAADESVLTVGAIISQTGVYAALGDDMEAAMRLYLDEHGGKLGGRTARLVVADDAGAPETGQQKARQLTAEHQVDVITGLVASPVAVAVAKEAAAQHVPVVIANAGADALGGPGVFRVSYTNYAHGFAAGLYAARTYGKDGAVLMGADYSAGAETLNGFAEGYAKGGGAKPIKRILTPFGKTRDFRPYLSQIPEEAAFLYVFYAGGEAITFAKDFSRSGTEVKLLACQNITDEDVLQAIGQDAEGIVSVGLYSPALDNPENQAFTAKWRARTGKNPSVVAVQSWDAMSLIDQAAAGGGRLADALERTGEIRSPRGAFTLDRRHNPVQSWYVREYADGVNKVIATIAPSAF</sequence>
<dbReference type="Proteomes" id="UP001612741">
    <property type="component" value="Unassembled WGS sequence"/>
</dbReference>
<gene>
    <name evidence="5" type="ORF">ACIBG2_20370</name>
</gene>
<feature type="domain" description="Leucine-binding protein" evidence="4">
    <location>
        <begin position="31"/>
        <end position="357"/>
    </location>
</feature>
<evidence type="ECO:0000313" key="5">
    <source>
        <dbReference type="EMBL" id="MFI6499756.1"/>
    </source>
</evidence>
<dbReference type="RefSeq" id="WP_397083260.1">
    <property type="nucleotide sequence ID" value="NZ_JBITGY010000005.1"/>
</dbReference>
<name>A0ABW7YV40_9ACTN</name>
<evidence type="ECO:0000256" key="2">
    <source>
        <dbReference type="ARBA" id="ARBA00022729"/>
    </source>
</evidence>
<keyword evidence="2 3" id="KW-0732">Signal</keyword>